<dbReference type="GO" id="GO:0019677">
    <property type="term" value="P:NAD+ catabolic process"/>
    <property type="evidence" value="ECO:0007669"/>
    <property type="project" value="TreeGrafter"/>
</dbReference>
<dbReference type="CDD" id="cd03429">
    <property type="entry name" value="NUDIX_NADH_pyrophosphatase_Nudt13"/>
    <property type="match status" value="1"/>
</dbReference>
<dbReference type="EMBL" id="QGLE01000016">
    <property type="protein sequence ID" value="PWR18189.1"/>
    <property type="molecule type" value="Genomic_DNA"/>
</dbReference>
<dbReference type="Gene3D" id="3.90.79.20">
    <property type="match status" value="1"/>
</dbReference>
<dbReference type="PRINTS" id="PR00502">
    <property type="entry name" value="NUDIXFAMILY"/>
</dbReference>
<dbReference type="Pfam" id="PF09297">
    <property type="entry name" value="Zn_ribbon_NUD"/>
    <property type="match status" value="1"/>
</dbReference>
<comment type="catalytic activity">
    <reaction evidence="9">
        <text>a 5'-end NAD(+)-phospho-ribonucleoside in mRNA + H2O = a 5'-end phospho-adenosine-phospho-ribonucleoside in mRNA + beta-nicotinamide D-ribonucleotide + 2 H(+)</text>
        <dbReference type="Rhea" id="RHEA:60876"/>
        <dbReference type="Rhea" id="RHEA-COMP:15698"/>
        <dbReference type="Rhea" id="RHEA-COMP:15719"/>
        <dbReference type="ChEBI" id="CHEBI:14649"/>
        <dbReference type="ChEBI" id="CHEBI:15377"/>
        <dbReference type="ChEBI" id="CHEBI:15378"/>
        <dbReference type="ChEBI" id="CHEBI:144029"/>
        <dbReference type="ChEBI" id="CHEBI:144051"/>
    </reaction>
    <physiologicalReaction direction="left-to-right" evidence="9">
        <dbReference type="Rhea" id="RHEA:60877"/>
    </physiologicalReaction>
</comment>
<name>A0A317DU36_9PROT</name>
<evidence type="ECO:0000256" key="3">
    <source>
        <dbReference type="ARBA" id="ARBA00009595"/>
    </source>
</evidence>
<dbReference type="Pfam" id="PF09296">
    <property type="entry name" value="NUDIX-like"/>
    <property type="match status" value="1"/>
</dbReference>
<comment type="cofactor">
    <cofactor evidence="1">
        <name>Mg(2+)</name>
        <dbReference type="ChEBI" id="CHEBI:18420"/>
    </cofactor>
</comment>
<evidence type="ECO:0000256" key="6">
    <source>
        <dbReference type="ARBA" id="ARBA00022801"/>
    </source>
</evidence>
<protein>
    <recommendedName>
        <fullName evidence="4">NAD(+) diphosphatase</fullName>
        <ecNumber evidence="4">3.6.1.22</ecNumber>
    </recommendedName>
</protein>
<evidence type="ECO:0000256" key="1">
    <source>
        <dbReference type="ARBA" id="ARBA00001946"/>
    </source>
</evidence>
<dbReference type="GO" id="GO:0035529">
    <property type="term" value="F:NADH pyrophosphatase activity"/>
    <property type="evidence" value="ECO:0007669"/>
    <property type="project" value="TreeGrafter"/>
</dbReference>
<dbReference type="NCBIfam" id="NF001299">
    <property type="entry name" value="PRK00241.1"/>
    <property type="match status" value="1"/>
</dbReference>
<dbReference type="InterPro" id="IPR015376">
    <property type="entry name" value="Znr_NADH_PPase"/>
</dbReference>
<comment type="cofactor">
    <cofactor evidence="2">
        <name>Zn(2+)</name>
        <dbReference type="ChEBI" id="CHEBI:29105"/>
    </cofactor>
</comment>
<organism evidence="12 13">
    <name type="scientific">Zavarzinia aquatilis</name>
    <dbReference type="NCBI Taxonomy" id="2211142"/>
    <lineage>
        <taxon>Bacteria</taxon>
        <taxon>Pseudomonadati</taxon>
        <taxon>Pseudomonadota</taxon>
        <taxon>Alphaproteobacteria</taxon>
        <taxon>Rhodospirillales</taxon>
        <taxon>Zavarziniaceae</taxon>
        <taxon>Zavarzinia</taxon>
    </lineage>
</organism>
<dbReference type="InterPro" id="IPR020084">
    <property type="entry name" value="NUDIX_hydrolase_CS"/>
</dbReference>
<proteinExistence type="inferred from homology"/>
<accession>A0A317DU36</accession>
<keyword evidence="5" id="KW-0479">Metal-binding</keyword>
<feature type="domain" description="Nudix hydrolase" evidence="11">
    <location>
        <begin position="173"/>
        <end position="297"/>
    </location>
</feature>
<evidence type="ECO:0000256" key="5">
    <source>
        <dbReference type="ARBA" id="ARBA00022723"/>
    </source>
</evidence>
<comment type="caution">
    <text evidence="12">The sequence shown here is derived from an EMBL/GenBank/DDBJ whole genome shotgun (WGS) entry which is preliminary data.</text>
</comment>
<evidence type="ECO:0000313" key="13">
    <source>
        <dbReference type="Proteomes" id="UP000245461"/>
    </source>
</evidence>
<dbReference type="InterPro" id="IPR050241">
    <property type="entry name" value="NAD-cap_RNA_hydrolase_NudC"/>
</dbReference>
<evidence type="ECO:0000256" key="8">
    <source>
        <dbReference type="ARBA" id="ARBA00023027"/>
    </source>
</evidence>
<dbReference type="GO" id="GO:0005829">
    <property type="term" value="C:cytosol"/>
    <property type="evidence" value="ECO:0007669"/>
    <property type="project" value="TreeGrafter"/>
</dbReference>
<keyword evidence="7" id="KW-0460">Magnesium</keyword>
<dbReference type="PANTHER" id="PTHR42904">
    <property type="entry name" value="NUDIX HYDROLASE, NUDC SUBFAMILY"/>
    <property type="match status" value="1"/>
</dbReference>
<evidence type="ECO:0000256" key="4">
    <source>
        <dbReference type="ARBA" id="ARBA00012381"/>
    </source>
</evidence>
<keyword evidence="13" id="KW-1185">Reference proteome</keyword>
<dbReference type="AlphaFoldDB" id="A0A317DU36"/>
<dbReference type="GO" id="GO:0046872">
    <property type="term" value="F:metal ion binding"/>
    <property type="evidence" value="ECO:0007669"/>
    <property type="project" value="UniProtKB-KW"/>
</dbReference>
<evidence type="ECO:0000259" key="11">
    <source>
        <dbReference type="PROSITE" id="PS51462"/>
    </source>
</evidence>
<sequence>MLEPSAATTFAGSPLDRASHRRKDEAWLAARLKADDSLILPLWRTRPFVVEEGGQSLLGLLRPGMIDALVAAAPPPVFLGMERDAAVFAVDLSAGPDPARGGVLAGFGRFQDLRAAAMSLPHGDCAIAAQAKAILDWHDRHRFCAQCGAPSRPESAGWSRRCANADCGAEHFPRTDPVVIMLATRGDRCLLGRQPKFPSGFYSALAGFVEPGESIEEAVRREVMEEAGVTVGTVTYFAAQPWPFPSSLMIGCFAEATSESITIDGDELDDARWFDRSTIAAALDGRVPDLVMPPPLAIAHHLVKAWVSRAAG</sequence>
<keyword evidence="6 10" id="KW-0378">Hydrolase</keyword>
<gene>
    <name evidence="12" type="ORF">DKG74_19750</name>
</gene>
<dbReference type="RefSeq" id="WP_109907902.1">
    <property type="nucleotide sequence ID" value="NZ_QGLE01000016.1"/>
</dbReference>
<dbReference type="OrthoDB" id="9791656at2"/>
<dbReference type="InterPro" id="IPR015797">
    <property type="entry name" value="NUDIX_hydrolase-like_dom_sf"/>
</dbReference>
<dbReference type="PANTHER" id="PTHR42904:SF6">
    <property type="entry name" value="NAD-CAPPED RNA HYDROLASE NUDT12"/>
    <property type="match status" value="1"/>
</dbReference>
<reference evidence="12 13" key="1">
    <citation type="submission" date="2018-05" db="EMBL/GenBank/DDBJ databases">
        <title>Zavarzinia sp. HR-AS.</title>
        <authorList>
            <person name="Lee Y."/>
            <person name="Jeon C.O."/>
        </authorList>
    </citation>
    <scope>NUCLEOTIDE SEQUENCE [LARGE SCALE GENOMIC DNA]</scope>
    <source>
        <strain evidence="12 13">HR-AS</strain>
    </source>
</reference>
<dbReference type="GO" id="GO:0006742">
    <property type="term" value="P:NADP+ catabolic process"/>
    <property type="evidence" value="ECO:0007669"/>
    <property type="project" value="TreeGrafter"/>
</dbReference>
<dbReference type="InterPro" id="IPR000086">
    <property type="entry name" value="NUDIX_hydrolase_dom"/>
</dbReference>
<dbReference type="Proteomes" id="UP000245461">
    <property type="component" value="Unassembled WGS sequence"/>
</dbReference>
<dbReference type="Pfam" id="PF00293">
    <property type="entry name" value="NUDIX"/>
    <property type="match status" value="1"/>
</dbReference>
<evidence type="ECO:0000256" key="7">
    <source>
        <dbReference type="ARBA" id="ARBA00022842"/>
    </source>
</evidence>
<dbReference type="InterPro" id="IPR020476">
    <property type="entry name" value="Nudix_hydrolase"/>
</dbReference>
<dbReference type="EC" id="3.6.1.22" evidence="4"/>
<dbReference type="InterPro" id="IPR015375">
    <property type="entry name" value="NADH_PPase-like_N"/>
</dbReference>
<comment type="similarity">
    <text evidence="3">Belongs to the Nudix hydrolase family. NudC subfamily.</text>
</comment>
<dbReference type="PROSITE" id="PS51462">
    <property type="entry name" value="NUDIX"/>
    <property type="match status" value="1"/>
</dbReference>
<evidence type="ECO:0000313" key="12">
    <source>
        <dbReference type="EMBL" id="PWR18189.1"/>
    </source>
</evidence>
<dbReference type="InterPro" id="IPR049734">
    <property type="entry name" value="NudC-like_C"/>
</dbReference>
<dbReference type="SUPFAM" id="SSF55811">
    <property type="entry name" value="Nudix"/>
    <property type="match status" value="1"/>
</dbReference>
<dbReference type="Gene3D" id="3.90.79.10">
    <property type="entry name" value="Nucleoside Triphosphate Pyrophosphohydrolase"/>
    <property type="match status" value="1"/>
</dbReference>
<evidence type="ECO:0000256" key="9">
    <source>
        <dbReference type="ARBA" id="ARBA00023679"/>
    </source>
</evidence>
<keyword evidence="8" id="KW-0520">NAD</keyword>
<evidence type="ECO:0000256" key="10">
    <source>
        <dbReference type="RuleBase" id="RU003476"/>
    </source>
</evidence>
<evidence type="ECO:0000256" key="2">
    <source>
        <dbReference type="ARBA" id="ARBA00001947"/>
    </source>
</evidence>
<dbReference type="PROSITE" id="PS00893">
    <property type="entry name" value="NUDIX_BOX"/>
    <property type="match status" value="1"/>
</dbReference>